<accession>A0A0G3BEM0</accession>
<gene>
    <name evidence="1" type="ORF">AAW51_1158</name>
</gene>
<reference evidence="1 2" key="1">
    <citation type="submission" date="2015-05" db="EMBL/GenBank/DDBJ databases">
        <authorList>
            <person name="Tang B."/>
            <person name="Yu Y."/>
        </authorList>
    </citation>
    <scope>NUCLEOTIDE SEQUENCE [LARGE SCALE GENOMIC DNA]</scope>
    <source>
        <strain evidence="1 2">DSM 7029</strain>
    </source>
</reference>
<protein>
    <recommendedName>
        <fullName evidence="3">DUF4154 domain-containing protein</fullName>
    </recommendedName>
</protein>
<name>A0A0G3BEM0_9BURK</name>
<evidence type="ECO:0008006" key="3">
    <source>
        <dbReference type="Google" id="ProtNLM"/>
    </source>
</evidence>
<dbReference type="Pfam" id="PF13689">
    <property type="entry name" value="DUF4154"/>
    <property type="match status" value="1"/>
</dbReference>
<dbReference type="InterPro" id="IPR025293">
    <property type="entry name" value="YfiR/HmsC-like"/>
</dbReference>
<organism evidence="1 2">
    <name type="scientific">Caldimonas brevitalea</name>
    <dbReference type="NCBI Taxonomy" id="413882"/>
    <lineage>
        <taxon>Bacteria</taxon>
        <taxon>Pseudomonadati</taxon>
        <taxon>Pseudomonadota</taxon>
        <taxon>Betaproteobacteria</taxon>
        <taxon>Burkholderiales</taxon>
        <taxon>Sphaerotilaceae</taxon>
        <taxon>Caldimonas</taxon>
    </lineage>
</organism>
<dbReference type="AlphaFoldDB" id="A0A0G3BEM0"/>
<dbReference type="EMBL" id="CP011371">
    <property type="protein sequence ID" value="AKJ27849.1"/>
    <property type="molecule type" value="Genomic_DNA"/>
</dbReference>
<dbReference type="KEGG" id="pbh:AAW51_1158"/>
<dbReference type="STRING" id="413882.AAW51_1158"/>
<keyword evidence="2" id="KW-1185">Reference proteome</keyword>
<evidence type="ECO:0000313" key="2">
    <source>
        <dbReference type="Proteomes" id="UP000035352"/>
    </source>
</evidence>
<sequence length="203" mass="21736">MNRPRIDLAPHGSARGARACPRRRRVLHLAALTLIAGAAAGRARAQEAALPVSVKAAYLYKFLSYVEWPPAAFEGADSPIVIGVHGADDVLAELRQVLAGRTAQGRPLVSRRVAQGDTLAGVHVLFLGQANPADVESWLAPWRERPILLVTDSGRGLGQGSMINFVLVGGRLRFEVSLPAAERSGLKLSSRMLQVAERVVGVR</sequence>
<evidence type="ECO:0000313" key="1">
    <source>
        <dbReference type="EMBL" id="AKJ27849.1"/>
    </source>
</evidence>
<proteinExistence type="predicted"/>
<dbReference type="InterPro" id="IPR006311">
    <property type="entry name" value="TAT_signal"/>
</dbReference>
<dbReference type="Proteomes" id="UP000035352">
    <property type="component" value="Chromosome"/>
</dbReference>
<dbReference type="PROSITE" id="PS51318">
    <property type="entry name" value="TAT"/>
    <property type="match status" value="1"/>
</dbReference>